<protein>
    <recommendedName>
        <fullName evidence="2">SAM domain-containing protein</fullName>
    </recommendedName>
</protein>
<dbReference type="InterPro" id="IPR001660">
    <property type="entry name" value="SAM"/>
</dbReference>
<comment type="caution">
    <text evidence="3">The sequence shown here is derived from an EMBL/GenBank/DDBJ whole genome shotgun (WGS) entry which is preliminary data.</text>
</comment>
<dbReference type="SMART" id="SM00454">
    <property type="entry name" value="SAM"/>
    <property type="match status" value="1"/>
</dbReference>
<dbReference type="EMBL" id="JAHHUM010000586">
    <property type="protein sequence ID" value="KAK5619145.1"/>
    <property type="molecule type" value="Genomic_DNA"/>
</dbReference>
<evidence type="ECO:0000259" key="2">
    <source>
        <dbReference type="PROSITE" id="PS50105"/>
    </source>
</evidence>
<evidence type="ECO:0000256" key="1">
    <source>
        <dbReference type="SAM" id="MobiDB-lite"/>
    </source>
</evidence>
<dbReference type="PROSITE" id="PS50105">
    <property type="entry name" value="SAM_DOMAIN"/>
    <property type="match status" value="1"/>
</dbReference>
<feature type="region of interest" description="Disordered" evidence="1">
    <location>
        <begin position="124"/>
        <end position="146"/>
    </location>
</feature>
<dbReference type="AlphaFoldDB" id="A0AAV9SCV9"/>
<dbReference type="Pfam" id="PF00536">
    <property type="entry name" value="SAM_1"/>
    <property type="match status" value="1"/>
</dbReference>
<dbReference type="PANTHER" id="PTHR12247:SF86">
    <property type="entry name" value="POLYHOMEOTIC-LIKE PROTEIN 2"/>
    <property type="match status" value="1"/>
</dbReference>
<dbReference type="GO" id="GO:0045892">
    <property type="term" value="P:negative regulation of DNA-templated transcription"/>
    <property type="evidence" value="ECO:0007669"/>
    <property type="project" value="TreeGrafter"/>
</dbReference>
<feature type="domain" description="SAM" evidence="2">
    <location>
        <begin position="149"/>
        <end position="213"/>
    </location>
</feature>
<feature type="compositionally biased region" description="Low complexity" evidence="1">
    <location>
        <begin position="128"/>
        <end position="146"/>
    </location>
</feature>
<organism evidence="3 4">
    <name type="scientific">Crenichthys baileyi</name>
    <name type="common">White River springfish</name>
    <dbReference type="NCBI Taxonomy" id="28760"/>
    <lineage>
        <taxon>Eukaryota</taxon>
        <taxon>Metazoa</taxon>
        <taxon>Chordata</taxon>
        <taxon>Craniata</taxon>
        <taxon>Vertebrata</taxon>
        <taxon>Euteleostomi</taxon>
        <taxon>Actinopterygii</taxon>
        <taxon>Neopterygii</taxon>
        <taxon>Teleostei</taxon>
        <taxon>Neoteleostei</taxon>
        <taxon>Acanthomorphata</taxon>
        <taxon>Ovalentaria</taxon>
        <taxon>Atherinomorphae</taxon>
        <taxon>Cyprinodontiformes</taxon>
        <taxon>Goodeidae</taxon>
        <taxon>Crenichthys</taxon>
    </lineage>
</organism>
<dbReference type="Gene3D" id="1.10.150.50">
    <property type="entry name" value="Transcription Factor, Ets-1"/>
    <property type="match status" value="1"/>
</dbReference>
<feature type="region of interest" description="Disordered" evidence="1">
    <location>
        <begin position="26"/>
        <end position="89"/>
    </location>
</feature>
<dbReference type="GO" id="GO:0035102">
    <property type="term" value="C:PRC1 complex"/>
    <property type="evidence" value="ECO:0007669"/>
    <property type="project" value="TreeGrafter"/>
</dbReference>
<dbReference type="GO" id="GO:0042393">
    <property type="term" value="F:histone binding"/>
    <property type="evidence" value="ECO:0007669"/>
    <property type="project" value="TreeGrafter"/>
</dbReference>
<dbReference type="GO" id="GO:0003682">
    <property type="term" value="F:chromatin binding"/>
    <property type="evidence" value="ECO:0007669"/>
    <property type="project" value="TreeGrafter"/>
</dbReference>
<dbReference type="PANTHER" id="PTHR12247">
    <property type="entry name" value="POLYCOMB GROUP PROTEIN"/>
    <property type="match status" value="1"/>
</dbReference>
<dbReference type="InterPro" id="IPR050548">
    <property type="entry name" value="PcG_chromatin_remod_factors"/>
</dbReference>
<evidence type="ECO:0000313" key="4">
    <source>
        <dbReference type="Proteomes" id="UP001311232"/>
    </source>
</evidence>
<reference evidence="3 4" key="1">
    <citation type="submission" date="2021-06" db="EMBL/GenBank/DDBJ databases">
        <authorList>
            <person name="Palmer J.M."/>
        </authorList>
    </citation>
    <scope>NUCLEOTIDE SEQUENCE [LARGE SCALE GENOMIC DNA]</scope>
    <source>
        <strain evidence="3 4">MEX-2019</strain>
        <tissue evidence="3">Muscle</tissue>
    </source>
</reference>
<dbReference type="CDD" id="cd09577">
    <property type="entry name" value="SAM_Ph1_2_3"/>
    <property type="match status" value="1"/>
</dbReference>
<proteinExistence type="predicted"/>
<sequence length="213" mass="23531">MRSKRFCSTACARGFNVRLTKRLRALSAGSRSERPRPTLSRAESVPGKPLLLRLPRDLWSAGRREKDGKEKPAAAVEHKDGEEDKDMRASPHVFEEAEEDDDDGGEEDPAVAMAARMERRAARRARRASAPTFTASTPTTTFRPAPSQWSVEEVTAFIHTLPGCGDVAEAFRLQEIDGQALLLLTEDHLMTSMNIKLGPALKICAHINALKNQ</sequence>
<dbReference type="InterPro" id="IPR013761">
    <property type="entry name" value="SAM/pointed_sf"/>
</dbReference>
<feature type="compositionally biased region" description="Basic and acidic residues" evidence="1">
    <location>
        <begin position="62"/>
        <end position="89"/>
    </location>
</feature>
<evidence type="ECO:0000313" key="3">
    <source>
        <dbReference type="EMBL" id="KAK5619145.1"/>
    </source>
</evidence>
<name>A0AAV9SCV9_9TELE</name>
<keyword evidence="4" id="KW-1185">Reference proteome</keyword>
<gene>
    <name evidence="3" type="ORF">CRENBAI_025806</name>
</gene>
<dbReference type="Proteomes" id="UP001311232">
    <property type="component" value="Unassembled WGS sequence"/>
</dbReference>
<dbReference type="SUPFAM" id="SSF47769">
    <property type="entry name" value="SAM/Pointed domain"/>
    <property type="match status" value="1"/>
</dbReference>
<accession>A0AAV9SCV9</accession>